<keyword evidence="2" id="KW-1185">Reference proteome</keyword>
<dbReference type="Proteomes" id="UP001605989">
    <property type="component" value="Unassembled WGS sequence"/>
</dbReference>
<name>A0ABW7DNY3_9FIRM</name>
<dbReference type="EMBL" id="JBIEKR010000006">
    <property type="protein sequence ID" value="MFG6273073.1"/>
    <property type="molecule type" value="Genomic_DNA"/>
</dbReference>
<evidence type="ECO:0000313" key="2">
    <source>
        <dbReference type="Proteomes" id="UP001605989"/>
    </source>
</evidence>
<reference evidence="1 2" key="1">
    <citation type="submission" date="2024-10" db="EMBL/GenBank/DDBJ databases">
        <authorList>
            <person name="Sang B.-I."/>
            <person name="Prabhaharan D."/>
        </authorList>
    </citation>
    <scope>NUCLEOTIDE SEQUENCE [LARGE SCALE GENOMIC DNA]</scope>
    <source>
        <strain evidence="1 2">MH</strain>
    </source>
</reference>
<proteinExistence type="predicted"/>
<dbReference type="RefSeq" id="WP_113856103.1">
    <property type="nucleotide sequence ID" value="NZ_CP011940.1"/>
</dbReference>
<gene>
    <name evidence="1" type="ORF">ACGTZG_07710</name>
</gene>
<comment type="caution">
    <text evidence="1">The sequence shown here is derived from an EMBL/GenBank/DDBJ whole genome shotgun (WGS) entry which is preliminary data.</text>
</comment>
<accession>A0ABW7DNY3</accession>
<evidence type="ECO:0000313" key="1">
    <source>
        <dbReference type="EMBL" id="MFG6273073.1"/>
    </source>
</evidence>
<organism evidence="1 2">
    <name type="scientific">Megasphaera hexanoica</name>
    <dbReference type="NCBI Taxonomy" id="1675036"/>
    <lineage>
        <taxon>Bacteria</taxon>
        <taxon>Bacillati</taxon>
        <taxon>Bacillota</taxon>
        <taxon>Negativicutes</taxon>
        <taxon>Veillonellales</taxon>
        <taxon>Veillonellaceae</taxon>
        <taxon>Megasphaera</taxon>
    </lineage>
</organism>
<sequence>MITKQRLFKDGDNIVLRNTVDCSEAIDAARMANEADNGGWFGDKNERMQLMGYIPPEFWTFDPWLIAARRAQQEGDMRTYMKDMKAFFRTHTAFKVNHKRTMWRGTGAVLLG</sequence>
<protein>
    <submittedName>
        <fullName evidence="1">Uncharacterized protein</fullName>
    </submittedName>
</protein>